<dbReference type="InterPro" id="IPR017441">
    <property type="entry name" value="Protein_kinase_ATP_BS"/>
</dbReference>
<dbReference type="InterPro" id="IPR008271">
    <property type="entry name" value="Ser/Thr_kinase_AS"/>
</dbReference>
<accession>A0A8K0KQA0</accession>
<dbReference type="PROSITE" id="PS50011">
    <property type="entry name" value="PROTEIN_KINASE_DOM"/>
    <property type="match status" value="1"/>
</dbReference>
<dbReference type="InterPro" id="IPR000719">
    <property type="entry name" value="Prot_kinase_dom"/>
</dbReference>
<dbReference type="PROSITE" id="PS00107">
    <property type="entry name" value="PROTEIN_KINASE_ATP"/>
    <property type="match status" value="1"/>
</dbReference>
<comment type="caution">
    <text evidence="9">The sequence shown here is derived from an EMBL/GenBank/DDBJ whole genome shotgun (WGS) entry which is preliminary data.</text>
</comment>
<reference evidence="9" key="1">
    <citation type="submission" date="2013-04" db="EMBL/GenBank/DDBJ databases">
        <authorList>
            <person name="Qu J."/>
            <person name="Murali S.C."/>
            <person name="Bandaranaike D."/>
            <person name="Bellair M."/>
            <person name="Blankenburg K."/>
            <person name="Chao H."/>
            <person name="Dinh H."/>
            <person name="Doddapaneni H."/>
            <person name="Downs B."/>
            <person name="Dugan-Rocha S."/>
            <person name="Elkadiri S."/>
            <person name="Gnanaolivu R.D."/>
            <person name="Hernandez B."/>
            <person name="Javaid M."/>
            <person name="Jayaseelan J.C."/>
            <person name="Lee S."/>
            <person name="Li M."/>
            <person name="Ming W."/>
            <person name="Munidasa M."/>
            <person name="Muniz J."/>
            <person name="Nguyen L."/>
            <person name="Ongeri F."/>
            <person name="Osuji N."/>
            <person name="Pu L.-L."/>
            <person name="Puazo M."/>
            <person name="Qu C."/>
            <person name="Quiroz J."/>
            <person name="Raj R."/>
            <person name="Weissenberger G."/>
            <person name="Xin Y."/>
            <person name="Zou X."/>
            <person name="Han Y."/>
            <person name="Richards S."/>
            <person name="Worley K."/>
            <person name="Muzny D."/>
            <person name="Gibbs R."/>
        </authorList>
    </citation>
    <scope>NUCLEOTIDE SEQUENCE</scope>
    <source>
        <strain evidence="9">Sampled in the wild</strain>
    </source>
</reference>
<keyword evidence="2 6" id="KW-0547">Nucleotide-binding</keyword>
<evidence type="ECO:0000256" key="5">
    <source>
        <dbReference type="ARBA" id="ARBA00039067"/>
    </source>
</evidence>
<keyword evidence="3" id="KW-0418">Kinase</keyword>
<evidence type="ECO:0000256" key="3">
    <source>
        <dbReference type="ARBA" id="ARBA00022777"/>
    </source>
</evidence>
<proteinExistence type="inferred from homology"/>
<comment type="similarity">
    <text evidence="7">Belongs to the protein kinase superfamily.</text>
</comment>
<dbReference type="GO" id="GO:0005524">
    <property type="term" value="F:ATP binding"/>
    <property type="evidence" value="ECO:0007669"/>
    <property type="project" value="UniProtKB-UniRule"/>
</dbReference>
<keyword evidence="4 6" id="KW-0067">ATP-binding</keyword>
<evidence type="ECO:0000256" key="7">
    <source>
        <dbReference type="RuleBase" id="RU000304"/>
    </source>
</evidence>
<dbReference type="Proteomes" id="UP000792457">
    <property type="component" value="Unassembled WGS sequence"/>
</dbReference>
<feature type="binding site" evidence="6">
    <location>
        <position position="49"/>
    </location>
    <ligand>
        <name>ATP</name>
        <dbReference type="ChEBI" id="CHEBI:30616"/>
    </ligand>
</feature>
<feature type="non-terminal residue" evidence="9">
    <location>
        <position position="1"/>
    </location>
</feature>
<dbReference type="Pfam" id="PF00069">
    <property type="entry name" value="Pkinase"/>
    <property type="match status" value="1"/>
</dbReference>
<dbReference type="EMBL" id="KZ309242">
    <property type="protein sequence ID" value="KAG8237911.1"/>
    <property type="molecule type" value="Genomic_DNA"/>
</dbReference>
<dbReference type="PIRSF" id="PIRSF000654">
    <property type="entry name" value="Integrin-linked_kinase"/>
    <property type="match status" value="1"/>
</dbReference>
<evidence type="ECO:0000259" key="8">
    <source>
        <dbReference type="PROSITE" id="PS50011"/>
    </source>
</evidence>
<evidence type="ECO:0000313" key="10">
    <source>
        <dbReference type="Proteomes" id="UP000792457"/>
    </source>
</evidence>
<feature type="domain" description="Protein kinase" evidence="8">
    <location>
        <begin position="20"/>
        <end position="252"/>
    </location>
</feature>
<evidence type="ECO:0000313" key="9">
    <source>
        <dbReference type="EMBL" id="KAG8237911.1"/>
    </source>
</evidence>
<dbReference type="AlphaFoldDB" id="A0A8K0KQA0"/>
<dbReference type="InterPro" id="IPR011009">
    <property type="entry name" value="Kinase-like_dom_sf"/>
</dbReference>
<evidence type="ECO:0000256" key="1">
    <source>
        <dbReference type="ARBA" id="ARBA00022679"/>
    </source>
</evidence>
<gene>
    <name evidence="9" type="ORF">J437_LFUL017783</name>
</gene>
<dbReference type="OrthoDB" id="248923at2759"/>
<evidence type="ECO:0000256" key="6">
    <source>
        <dbReference type="PROSITE-ProRule" id="PRU10141"/>
    </source>
</evidence>
<protein>
    <recommendedName>
        <fullName evidence="5">NEK6-subfamily protein kinase</fullName>
        <ecNumber evidence="5">2.7.11.34</ecNumber>
    </recommendedName>
</protein>
<dbReference type="Gene3D" id="3.30.200.20">
    <property type="entry name" value="Phosphorylase Kinase, domain 1"/>
    <property type="match status" value="1"/>
</dbReference>
<reference evidence="9" key="2">
    <citation type="submission" date="2017-10" db="EMBL/GenBank/DDBJ databases">
        <title>Ladona fulva Genome sequencing and assembly.</title>
        <authorList>
            <person name="Murali S."/>
            <person name="Richards S."/>
            <person name="Bandaranaike D."/>
            <person name="Bellair M."/>
            <person name="Blankenburg K."/>
            <person name="Chao H."/>
            <person name="Dinh H."/>
            <person name="Doddapaneni H."/>
            <person name="Dugan-Rocha S."/>
            <person name="Elkadiri S."/>
            <person name="Gnanaolivu R."/>
            <person name="Hernandez B."/>
            <person name="Skinner E."/>
            <person name="Javaid M."/>
            <person name="Lee S."/>
            <person name="Li M."/>
            <person name="Ming W."/>
            <person name="Munidasa M."/>
            <person name="Muniz J."/>
            <person name="Nguyen L."/>
            <person name="Hughes D."/>
            <person name="Osuji N."/>
            <person name="Pu L.-L."/>
            <person name="Puazo M."/>
            <person name="Qu C."/>
            <person name="Quiroz J."/>
            <person name="Raj R."/>
            <person name="Weissenberger G."/>
            <person name="Xin Y."/>
            <person name="Zou X."/>
            <person name="Han Y."/>
            <person name="Worley K."/>
            <person name="Muzny D."/>
            <person name="Gibbs R."/>
        </authorList>
    </citation>
    <scope>NUCLEOTIDE SEQUENCE</scope>
    <source>
        <strain evidence="9">Sampled in the wild</strain>
    </source>
</reference>
<keyword evidence="7" id="KW-0723">Serine/threonine-protein kinase</keyword>
<dbReference type="PROSITE" id="PS00108">
    <property type="entry name" value="PROTEIN_KINASE_ST"/>
    <property type="match status" value="1"/>
</dbReference>
<evidence type="ECO:0000256" key="4">
    <source>
        <dbReference type="ARBA" id="ARBA00022840"/>
    </source>
</evidence>
<dbReference type="SMART" id="SM00220">
    <property type="entry name" value="S_TKc"/>
    <property type="match status" value="1"/>
</dbReference>
<evidence type="ECO:0000256" key="2">
    <source>
        <dbReference type="ARBA" id="ARBA00022741"/>
    </source>
</evidence>
<keyword evidence="10" id="KW-1185">Reference proteome</keyword>
<dbReference type="PANTHER" id="PTHR43289">
    <property type="entry name" value="MITOGEN-ACTIVATED PROTEIN KINASE KINASE KINASE 20-RELATED"/>
    <property type="match status" value="1"/>
</dbReference>
<dbReference type="SUPFAM" id="SSF56112">
    <property type="entry name" value="Protein kinase-like (PK-like)"/>
    <property type="match status" value="1"/>
</dbReference>
<dbReference type="PANTHER" id="PTHR43289:SF6">
    <property type="entry name" value="SERINE_THREONINE-PROTEIN KINASE NEKL-3"/>
    <property type="match status" value="1"/>
</dbReference>
<sequence length="252" mass="28376">MANQQVSAEQEKSAISLSRFKIEEMIGVGQFSTVHRAVCKSTGYCIALKRVSLLNLKEGKSSQDCLREAHLLQKLNHPNIIKCFSSFLEGSNLVIALELASVGDVANMVRDFAGAGYLIPEKTIWHYFSQMTCAIKYMHSKKVMHRDLKPANVFITAQNTIKLGDLGLGRFFSQETLQAHSLLGTPYYMSPERVKEIGYDFKSDVWSLGCILYEMGALQPPFFTKECSLSVLYHRIENADYVPIPSDLYTKE</sequence>
<name>A0A8K0KQA0_LADFU</name>
<dbReference type="GO" id="GO:0004674">
    <property type="term" value="F:protein serine/threonine kinase activity"/>
    <property type="evidence" value="ECO:0007669"/>
    <property type="project" value="UniProtKB-KW"/>
</dbReference>
<keyword evidence="1" id="KW-0808">Transferase</keyword>
<dbReference type="EC" id="2.7.11.34" evidence="5"/>
<organism evidence="9 10">
    <name type="scientific">Ladona fulva</name>
    <name type="common">Scarce chaser dragonfly</name>
    <name type="synonym">Libellula fulva</name>
    <dbReference type="NCBI Taxonomy" id="123851"/>
    <lineage>
        <taxon>Eukaryota</taxon>
        <taxon>Metazoa</taxon>
        <taxon>Ecdysozoa</taxon>
        <taxon>Arthropoda</taxon>
        <taxon>Hexapoda</taxon>
        <taxon>Insecta</taxon>
        <taxon>Pterygota</taxon>
        <taxon>Palaeoptera</taxon>
        <taxon>Odonata</taxon>
        <taxon>Epiprocta</taxon>
        <taxon>Anisoptera</taxon>
        <taxon>Libelluloidea</taxon>
        <taxon>Libellulidae</taxon>
        <taxon>Ladona</taxon>
    </lineage>
</organism>
<dbReference type="Gene3D" id="1.10.510.10">
    <property type="entry name" value="Transferase(Phosphotransferase) domain 1"/>
    <property type="match status" value="1"/>
</dbReference>